<organism evidence="1">
    <name type="scientific">Picea sitchensis</name>
    <name type="common">Sitka spruce</name>
    <name type="synonym">Pinus sitchensis</name>
    <dbReference type="NCBI Taxonomy" id="3332"/>
    <lineage>
        <taxon>Eukaryota</taxon>
        <taxon>Viridiplantae</taxon>
        <taxon>Streptophyta</taxon>
        <taxon>Embryophyta</taxon>
        <taxon>Tracheophyta</taxon>
        <taxon>Spermatophyta</taxon>
        <taxon>Pinopsida</taxon>
        <taxon>Pinidae</taxon>
        <taxon>Conifers I</taxon>
        <taxon>Pinales</taxon>
        <taxon>Pinaceae</taxon>
        <taxon>Picea</taxon>
    </lineage>
</organism>
<reference evidence="1" key="1">
    <citation type="journal article" date="2008" name="BMC Genomics">
        <title>A conifer genomics resource of 200,000 spruce (Picea spp.) ESTs and 6,464 high-quality, sequence-finished full-length cDNAs for Sitka spruce (Picea sitchensis).</title>
        <authorList>
            <person name="Ralph S.G."/>
            <person name="Chun H.J."/>
            <person name="Kolosova N."/>
            <person name="Cooper D."/>
            <person name="Oddy C."/>
            <person name="Ritland C.E."/>
            <person name="Kirkpatrick R."/>
            <person name="Moore R."/>
            <person name="Barber S."/>
            <person name="Holt R.A."/>
            <person name="Jones S.J."/>
            <person name="Marra M.A."/>
            <person name="Douglas C.J."/>
            <person name="Ritland K."/>
            <person name="Bohlmann J."/>
        </authorList>
    </citation>
    <scope>NUCLEOTIDE SEQUENCE</scope>
    <source>
        <tissue evidence="1">Bark</tissue>
    </source>
</reference>
<dbReference type="EMBL" id="EF083620">
    <property type="protein sequence ID" value="ABK22957.1"/>
    <property type="molecule type" value="mRNA"/>
</dbReference>
<dbReference type="AlphaFoldDB" id="A9NQP6"/>
<accession>A9NQP6</accession>
<proteinExistence type="evidence at transcript level"/>
<evidence type="ECO:0000313" key="1">
    <source>
        <dbReference type="EMBL" id="ABK22957.1"/>
    </source>
</evidence>
<protein>
    <submittedName>
        <fullName evidence="1">Uncharacterized protein</fullName>
    </submittedName>
</protein>
<sequence>MSKRLAETNSPRVLYSELRPPPIKLKVLQKKEEEALVFGMHFHIHQGKFLMEQMGMLQWISTIGTRRMWML</sequence>
<name>A9NQP6_PICSI</name>